<evidence type="ECO:0000313" key="2">
    <source>
        <dbReference type="Proteomes" id="UP000824890"/>
    </source>
</evidence>
<protein>
    <submittedName>
        <fullName evidence="1">Uncharacterized protein</fullName>
    </submittedName>
</protein>
<comment type="caution">
    <text evidence="1">The sequence shown here is derived from an EMBL/GenBank/DDBJ whole genome shotgun (WGS) entry which is preliminary data.</text>
</comment>
<sequence>RVAPSTAPNHAQSGILIVLDLSFSAKRVLSELQEHSLVIEFSRLSGSIHPKVQASCVLIDISMIRIDIRELRKSEAHAEIKALRLSERQIDTGGKLKSRPKNMLCRFGPLEYYFRGVALFLLQLKSMTEKSIPEFFKFSSVEEESLMVSWKFCISIESVKRGCICLKTSKHTVI</sequence>
<evidence type="ECO:0000313" key="1">
    <source>
        <dbReference type="EMBL" id="KAH0903184.1"/>
    </source>
</evidence>
<reference evidence="1 2" key="1">
    <citation type="submission" date="2021-05" db="EMBL/GenBank/DDBJ databases">
        <title>Genome Assembly of Synthetic Allotetraploid Brassica napus Reveals Homoeologous Exchanges between Subgenomes.</title>
        <authorList>
            <person name="Davis J.T."/>
        </authorList>
    </citation>
    <scope>NUCLEOTIDE SEQUENCE [LARGE SCALE GENOMIC DNA]</scope>
    <source>
        <strain evidence="2">cv. Da-Ae</strain>
        <tissue evidence="1">Seedling</tissue>
    </source>
</reference>
<accession>A0ABQ8BED4</accession>
<dbReference type="Proteomes" id="UP000824890">
    <property type="component" value="Unassembled WGS sequence"/>
</dbReference>
<proteinExistence type="predicted"/>
<organism evidence="1 2">
    <name type="scientific">Brassica napus</name>
    <name type="common">Rape</name>
    <dbReference type="NCBI Taxonomy" id="3708"/>
    <lineage>
        <taxon>Eukaryota</taxon>
        <taxon>Viridiplantae</taxon>
        <taxon>Streptophyta</taxon>
        <taxon>Embryophyta</taxon>
        <taxon>Tracheophyta</taxon>
        <taxon>Spermatophyta</taxon>
        <taxon>Magnoliopsida</taxon>
        <taxon>eudicotyledons</taxon>
        <taxon>Gunneridae</taxon>
        <taxon>Pentapetalae</taxon>
        <taxon>rosids</taxon>
        <taxon>malvids</taxon>
        <taxon>Brassicales</taxon>
        <taxon>Brassicaceae</taxon>
        <taxon>Brassiceae</taxon>
        <taxon>Brassica</taxon>
    </lineage>
</organism>
<name>A0ABQ8BED4_BRANA</name>
<dbReference type="EMBL" id="JAGKQM010000011">
    <property type="protein sequence ID" value="KAH0903184.1"/>
    <property type="molecule type" value="Genomic_DNA"/>
</dbReference>
<gene>
    <name evidence="1" type="ORF">HID58_042687</name>
</gene>
<keyword evidence="2" id="KW-1185">Reference proteome</keyword>
<feature type="non-terminal residue" evidence="1">
    <location>
        <position position="1"/>
    </location>
</feature>